<dbReference type="EMBL" id="DYVX01000085">
    <property type="protein sequence ID" value="HJF92829.1"/>
    <property type="molecule type" value="Genomic_DNA"/>
</dbReference>
<dbReference type="AlphaFoldDB" id="A0A921LCR1"/>
<dbReference type="SUPFAM" id="SSF46785">
    <property type="entry name" value="Winged helix' DNA-binding domain"/>
    <property type="match status" value="1"/>
</dbReference>
<keyword evidence="3" id="KW-0804">Transcription</keyword>
<keyword evidence="1" id="KW-0805">Transcription regulation</keyword>
<dbReference type="InterPro" id="IPR036390">
    <property type="entry name" value="WH_DNA-bd_sf"/>
</dbReference>
<feature type="domain" description="Cyclic nucleotide-binding" evidence="4">
    <location>
        <begin position="13"/>
        <end position="112"/>
    </location>
</feature>
<reference evidence="6" key="1">
    <citation type="journal article" date="2021" name="PeerJ">
        <title>Extensive microbial diversity within the chicken gut microbiome revealed by metagenomics and culture.</title>
        <authorList>
            <person name="Gilroy R."/>
            <person name="Ravi A."/>
            <person name="Getino M."/>
            <person name="Pursley I."/>
            <person name="Horton D.L."/>
            <person name="Alikhan N.F."/>
            <person name="Baker D."/>
            <person name="Gharbi K."/>
            <person name="Hall N."/>
            <person name="Watson M."/>
            <person name="Adriaenssens E.M."/>
            <person name="Foster-Nyarko E."/>
            <person name="Jarju S."/>
            <person name="Secka A."/>
            <person name="Antonio M."/>
            <person name="Oren A."/>
            <person name="Chaudhuri R.R."/>
            <person name="La Ragione R."/>
            <person name="Hildebrand F."/>
            <person name="Pallen M.J."/>
        </authorList>
    </citation>
    <scope>NUCLEOTIDE SEQUENCE</scope>
    <source>
        <strain evidence="6">CHK55-1828</strain>
    </source>
</reference>
<name>A0A921LCR1_9BACT</name>
<dbReference type="GO" id="GO:0006355">
    <property type="term" value="P:regulation of DNA-templated transcription"/>
    <property type="evidence" value="ECO:0007669"/>
    <property type="project" value="InterPro"/>
</dbReference>
<dbReference type="Proteomes" id="UP000717835">
    <property type="component" value="Unassembled WGS sequence"/>
</dbReference>
<evidence type="ECO:0000313" key="6">
    <source>
        <dbReference type="EMBL" id="HJF92829.1"/>
    </source>
</evidence>
<sequence length="222" mass="24834">MDTMFDTLLQLPLLQGLAPEDFTSILEKVKLHFVKLKIGETIARANTPCNELIFLLNGEVSATTTSSDGIYSLTEFAQAPYLIEPQSLFGMRTDYTAKYVATTEVNSVRVSKTAVTGHLLKYEIFRLNYLNIASSQSQSLHSKLWGQPSPTTLEGRIRLFILSHLKRPEGMKLLKIKMEDLATIVNDTRNNVSKVLNDMQDRGLVELHRGEIAIPAAENLLP</sequence>
<comment type="caution">
    <text evidence="6">The sequence shown here is derived from an EMBL/GenBank/DDBJ whole genome shotgun (WGS) entry which is preliminary data.</text>
</comment>
<evidence type="ECO:0000256" key="2">
    <source>
        <dbReference type="ARBA" id="ARBA00023125"/>
    </source>
</evidence>
<dbReference type="InterPro" id="IPR012318">
    <property type="entry name" value="HTH_CRP"/>
</dbReference>
<proteinExistence type="predicted"/>
<evidence type="ECO:0000256" key="1">
    <source>
        <dbReference type="ARBA" id="ARBA00023015"/>
    </source>
</evidence>
<evidence type="ECO:0000259" key="4">
    <source>
        <dbReference type="PROSITE" id="PS50042"/>
    </source>
</evidence>
<gene>
    <name evidence="6" type="ORF">K8W02_10685</name>
</gene>
<dbReference type="InterPro" id="IPR018490">
    <property type="entry name" value="cNMP-bd_dom_sf"/>
</dbReference>
<evidence type="ECO:0000313" key="7">
    <source>
        <dbReference type="Proteomes" id="UP000717835"/>
    </source>
</evidence>
<dbReference type="Pfam" id="PF00027">
    <property type="entry name" value="cNMP_binding"/>
    <property type="match status" value="1"/>
</dbReference>
<dbReference type="CDD" id="cd00038">
    <property type="entry name" value="CAP_ED"/>
    <property type="match status" value="1"/>
</dbReference>
<dbReference type="Pfam" id="PF13545">
    <property type="entry name" value="HTH_Crp_2"/>
    <property type="match status" value="1"/>
</dbReference>
<protein>
    <submittedName>
        <fullName evidence="6">Helix-turn-helix domain-containing protein</fullName>
    </submittedName>
</protein>
<dbReference type="SUPFAM" id="SSF51206">
    <property type="entry name" value="cAMP-binding domain-like"/>
    <property type="match status" value="1"/>
</dbReference>
<dbReference type="PROSITE" id="PS50042">
    <property type="entry name" value="CNMP_BINDING_3"/>
    <property type="match status" value="1"/>
</dbReference>
<keyword evidence="2" id="KW-0238">DNA-binding</keyword>
<dbReference type="InterPro" id="IPR014710">
    <property type="entry name" value="RmlC-like_jellyroll"/>
</dbReference>
<dbReference type="Gene3D" id="2.60.120.10">
    <property type="entry name" value="Jelly Rolls"/>
    <property type="match status" value="1"/>
</dbReference>
<dbReference type="RefSeq" id="WP_276828680.1">
    <property type="nucleotide sequence ID" value="NZ_DYVX01000085.1"/>
</dbReference>
<evidence type="ECO:0000256" key="3">
    <source>
        <dbReference type="ARBA" id="ARBA00023163"/>
    </source>
</evidence>
<accession>A0A921LCR1</accession>
<feature type="domain" description="HTH crp-type" evidence="5">
    <location>
        <begin position="151"/>
        <end position="218"/>
    </location>
</feature>
<dbReference type="InterPro" id="IPR000595">
    <property type="entry name" value="cNMP-bd_dom"/>
</dbReference>
<organism evidence="6 7">
    <name type="scientific">Mediterranea massiliensis</name>
    <dbReference type="NCBI Taxonomy" id="1841865"/>
    <lineage>
        <taxon>Bacteria</taxon>
        <taxon>Pseudomonadati</taxon>
        <taxon>Bacteroidota</taxon>
        <taxon>Bacteroidia</taxon>
        <taxon>Bacteroidales</taxon>
        <taxon>Bacteroidaceae</taxon>
        <taxon>Mediterranea</taxon>
    </lineage>
</organism>
<dbReference type="GO" id="GO:0003677">
    <property type="term" value="F:DNA binding"/>
    <property type="evidence" value="ECO:0007669"/>
    <property type="project" value="UniProtKB-KW"/>
</dbReference>
<reference evidence="6" key="2">
    <citation type="submission" date="2021-09" db="EMBL/GenBank/DDBJ databases">
        <authorList>
            <person name="Gilroy R."/>
        </authorList>
    </citation>
    <scope>NUCLEOTIDE SEQUENCE</scope>
    <source>
        <strain evidence="6">CHK55-1828</strain>
    </source>
</reference>
<evidence type="ECO:0000259" key="5">
    <source>
        <dbReference type="PROSITE" id="PS51063"/>
    </source>
</evidence>
<dbReference type="PROSITE" id="PS51063">
    <property type="entry name" value="HTH_CRP_2"/>
    <property type="match status" value="1"/>
</dbReference>